<gene>
    <name evidence="12" type="ORF">BS50DRAFT_518309</name>
</gene>
<keyword evidence="4 10" id="KW-0963">Cytoplasm</keyword>
<dbReference type="GO" id="GO:0005786">
    <property type="term" value="C:signal recognition particle, endoplasmic reticulum targeting"/>
    <property type="evidence" value="ECO:0007669"/>
    <property type="project" value="UniProtKB-KW"/>
</dbReference>
<feature type="compositionally biased region" description="Basic and acidic residues" evidence="11">
    <location>
        <begin position="594"/>
        <end position="608"/>
    </location>
</feature>
<dbReference type="Gene3D" id="1.10.3450.40">
    <property type="entry name" value="Signal recognition particle, SRP68 subunit, RNA-binding domain"/>
    <property type="match status" value="1"/>
</dbReference>
<dbReference type="InterPro" id="IPR026258">
    <property type="entry name" value="SRP68"/>
</dbReference>
<evidence type="ECO:0000256" key="6">
    <source>
        <dbReference type="ARBA" id="ARBA00023135"/>
    </source>
</evidence>
<keyword evidence="6 10" id="KW-0733">Signal recognition particle</keyword>
<dbReference type="GO" id="GO:0030942">
    <property type="term" value="F:endoplasmic reticulum signal peptide binding"/>
    <property type="evidence" value="ECO:0007669"/>
    <property type="project" value="InterPro"/>
</dbReference>
<dbReference type="PANTHER" id="PTHR12860:SF0">
    <property type="entry name" value="SIGNAL RECOGNITION PARTICLE SUBUNIT SRP68"/>
    <property type="match status" value="1"/>
</dbReference>
<dbReference type="GO" id="GO:0005730">
    <property type="term" value="C:nucleolus"/>
    <property type="evidence" value="ECO:0007669"/>
    <property type="project" value="UniProtKB-SubCell"/>
</dbReference>
<dbReference type="PIRSF" id="PIRSF038995">
    <property type="entry name" value="SRP68"/>
    <property type="match status" value="1"/>
</dbReference>
<evidence type="ECO:0000256" key="2">
    <source>
        <dbReference type="ARBA" id="ARBA00004604"/>
    </source>
</evidence>
<dbReference type="EMBL" id="KZ678131">
    <property type="protein sequence ID" value="PSN71323.1"/>
    <property type="molecule type" value="Genomic_DNA"/>
</dbReference>
<dbReference type="Proteomes" id="UP000240883">
    <property type="component" value="Unassembled WGS sequence"/>
</dbReference>
<dbReference type="InterPro" id="IPR038253">
    <property type="entry name" value="SRP68_N_sf"/>
</dbReference>
<dbReference type="InterPro" id="IPR034652">
    <property type="entry name" value="SRP68-RBD"/>
</dbReference>
<keyword evidence="5 10" id="KW-0694">RNA-binding</keyword>
<dbReference type="OrthoDB" id="10255118at2759"/>
<dbReference type="AlphaFoldDB" id="A0A2T2P102"/>
<evidence type="ECO:0000256" key="3">
    <source>
        <dbReference type="ARBA" id="ARBA00009352"/>
    </source>
</evidence>
<name>A0A2T2P102_CORCC</name>
<organism evidence="12 13">
    <name type="scientific">Corynespora cassiicola Philippines</name>
    <dbReference type="NCBI Taxonomy" id="1448308"/>
    <lineage>
        <taxon>Eukaryota</taxon>
        <taxon>Fungi</taxon>
        <taxon>Dikarya</taxon>
        <taxon>Ascomycota</taxon>
        <taxon>Pezizomycotina</taxon>
        <taxon>Dothideomycetes</taxon>
        <taxon>Pleosporomycetidae</taxon>
        <taxon>Pleosporales</taxon>
        <taxon>Corynesporascaceae</taxon>
        <taxon>Corynespora</taxon>
    </lineage>
</organism>
<reference evidence="12 13" key="1">
    <citation type="journal article" date="2018" name="Front. Microbiol.">
        <title>Genome-Wide Analysis of Corynespora cassiicola Leaf Fall Disease Putative Effectors.</title>
        <authorList>
            <person name="Lopez D."/>
            <person name="Ribeiro S."/>
            <person name="Label P."/>
            <person name="Fumanal B."/>
            <person name="Venisse J.S."/>
            <person name="Kohler A."/>
            <person name="de Oliveira R.R."/>
            <person name="Labutti K."/>
            <person name="Lipzen A."/>
            <person name="Lail K."/>
            <person name="Bauer D."/>
            <person name="Ohm R.A."/>
            <person name="Barry K.W."/>
            <person name="Spatafora J."/>
            <person name="Grigoriev I.V."/>
            <person name="Martin F.M."/>
            <person name="Pujade-Renaud V."/>
        </authorList>
    </citation>
    <scope>NUCLEOTIDE SEQUENCE [LARGE SCALE GENOMIC DNA]</scope>
    <source>
        <strain evidence="12 13">Philippines</strain>
    </source>
</reference>
<keyword evidence="7" id="KW-0539">Nucleus</keyword>
<dbReference type="GO" id="GO:0008312">
    <property type="term" value="F:7S RNA binding"/>
    <property type="evidence" value="ECO:0007669"/>
    <property type="project" value="InterPro"/>
</dbReference>
<protein>
    <recommendedName>
        <fullName evidence="9 10">Signal recognition particle subunit SRP68</fullName>
        <shortName evidence="10">SRP68</shortName>
    </recommendedName>
</protein>
<evidence type="ECO:0000256" key="9">
    <source>
        <dbReference type="ARBA" id="ARBA00029498"/>
    </source>
</evidence>
<evidence type="ECO:0000256" key="10">
    <source>
        <dbReference type="PIRNR" id="PIRNR038995"/>
    </source>
</evidence>
<dbReference type="GO" id="GO:0006614">
    <property type="term" value="P:SRP-dependent cotranslational protein targeting to membrane"/>
    <property type="evidence" value="ECO:0007669"/>
    <property type="project" value="InterPro"/>
</dbReference>
<evidence type="ECO:0000313" key="12">
    <source>
        <dbReference type="EMBL" id="PSN71323.1"/>
    </source>
</evidence>
<evidence type="ECO:0000256" key="1">
    <source>
        <dbReference type="ARBA" id="ARBA00004496"/>
    </source>
</evidence>
<comment type="subcellular location">
    <subcellularLocation>
        <location evidence="1 10">Cytoplasm</location>
    </subcellularLocation>
    <subcellularLocation>
        <location evidence="2">Nucleus</location>
        <location evidence="2">Nucleolus</location>
    </subcellularLocation>
</comment>
<dbReference type="CDD" id="cd15481">
    <property type="entry name" value="SRP68-RBD"/>
    <property type="match status" value="1"/>
</dbReference>
<keyword evidence="13" id="KW-1185">Reference proteome</keyword>
<feature type="region of interest" description="Disordered" evidence="11">
    <location>
        <begin position="365"/>
        <end position="397"/>
    </location>
</feature>
<feature type="region of interest" description="Disordered" evidence="11">
    <location>
        <begin position="592"/>
        <end position="619"/>
    </location>
</feature>
<feature type="compositionally biased region" description="Basic and acidic residues" evidence="11">
    <location>
        <begin position="385"/>
        <end position="397"/>
    </location>
</feature>
<accession>A0A2T2P102</accession>
<dbReference type="GO" id="GO:0005047">
    <property type="term" value="F:signal recognition particle binding"/>
    <property type="evidence" value="ECO:0007669"/>
    <property type="project" value="InterPro"/>
</dbReference>
<keyword evidence="8 10" id="KW-0687">Ribonucleoprotein</keyword>
<evidence type="ECO:0000313" key="13">
    <source>
        <dbReference type="Proteomes" id="UP000240883"/>
    </source>
</evidence>
<sequence length="619" mass="68283">MDITKFLVDSREAAFLLGDHATYREQLSRRLRVLRKKLGRATAKNAKYTAKPPVTAQDISQNIEFLHLQLLTSERAWAHAMAMKASHSEDNADKNITGSTRQHIISRLHKAVKNAREVTEVLAQIGSGATDNDVLEAKAYVYALAGAEEFETQAEGIKGNDASPQRWIPCLKNYSAARVIYSALLKATKKDLFKEVLAGTTDPSIRYAAYQHRIPRTVSVDAVSKKFFPQDEKDLLQAVEKLDPLALKEEEQSASDSQITWRNRTANIVDAAIGQALVSVEAASTELTKFVESSSSPKDRANAYDGVLIASQDAADATRRAIDELEKEGVDEGDARMQDLRVTSLAVNYDLIAWRVGRNRVLVGADDGLTFPPNPPQKPRRPRKDGKEWTEREEPTGRKLARLRERVALYDAILQSIDSVKELRGAVRDGGFVAELDGQRAYFQALKCLNLSHSHAFLSAPKQALALCNRALSLSAQAVSAPKPAASSTAPKLVVSDEQAQRLRQSLENLTSHYRGLVALSQLSASSETAAKAQLTNAAPVVERLNEYPTSGTVDLKNLVTWPPKLKPVPVKPLFLDVAWNYVDYPGRAAAEAEPEKRQAEEQVEEAKPKKKGWFGFGR</sequence>
<evidence type="ECO:0000256" key="8">
    <source>
        <dbReference type="ARBA" id="ARBA00023274"/>
    </source>
</evidence>
<proteinExistence type="inferred from homology"/>
<comment type="similarity">
    <text evidence="3 10">Belongs to the SRP68 family.</text>
</comment>
<dbReference type="Pfam" id="PF16969">
    <property type="entry name" value="SRP68"/>
    <property type="match status" value="1"/>
</dbReference>
<evidence type="ECO:0000256" key="5">
    <source>
        <dbReference type="ARBA" id="ARBA00022884"/>
    </source>
</evidence>
<dbReference type="STRING" id="1448308.A0A2T2P102"/>
<evidence type="ECO:0000256" key="4">
    <source>
        <dbReference type="ARBA" id="ARBA00022490"/>
    </source>
</evidence>
<comment type="function">
    <text evidence="10">Component of the signal recognition particle (SRP) complex, a ribonucleoprotein complex that mediates the cotranslational targeting of secretory and membrane proteins to the endoplasmic reticulum (ER). The SRP complex interacts with the signal sequence in nascent secretory and membrane proteins and directs them to the membrane of the ER.</text>
</comment>
<evidence type="ECO:0000256" key="11">
    <source>
        <dbReference type="SAM" id="MobiDB-lite"/>
    </source>
</evidence>
<dbReference type="PANTHER" id="PTHR12860">
    <property type="entry name" value="SIGNAL RECOGNITION PARTICLE 68 KDA PROTEIN"/>
    <property type="match status" value="1"/>
</dbReference>
<evidence type="ECO:0000256" key="7">
    <source>
        <dbReference type="ARBA" id="ARBA00023242"/>
    </source>
</evidence>